<evidence type="ECO:0000256" key="4">
    <source>
        <dbReference type="SAM" id="Phobius"/>
    </source>
</evidence>
<evidence type="ECO:0000259" key="5">
    <source>
        <dbReference type="Pfam" id="PF02875"/>
    </source>
</evidence>
<keyword evidence="1 7" id="KW-0436">Ligase</keyword>
<evidence type="ECO:0000256" key="1">
    <source>
        <dbReference type="ARBA" id="ARBA00022598"/>
    </source>
</evidence>
<dbReference type="SUPFAM" id="SSF53244">
    <property type="entry name" value="MurD-like peptide ligases, peptide-binding domain"/>
    <property type="match status" value="1"/>
</dbReference>
<evidence type="ECO:0000313" key="7">
    <source>
        <dbReference type="EMBL" id="QGY46846.1"/>
    </source>
</evidence>
<name>A0A6I6JUU0_9BACT</name>
<dbReference type="Gene3D" id="3.90.190.20">
    <property type="entry name" value="Mur ligase, C-terminal domain"/>
    <property type="match status" value="1"/>
</dbReference>
<evidence type="ECO:0000313" key="8">
    <source>
        <dbReference type="Proteomes" id="UP000428260"/>
    </source>
</evidence>
<dbReference type="Gene3D" id="3.40.1190.10">
    <property type="entry name" value="Mur-like, catalytic domain"/>
    <property type="match status" value="1"/>
</dbReference>
<dbReference type="RefSeq" id="WP_158870143.1">
    <property type="nucleotide sequence ID" value="NZ_CP046401.1"/>
</dbReference>
<keyword evidence="8" id="KW-1185">Reference proteome</keyword>
<feature type="transmembrane region" description="Helical" evidence="4">
    <location>
        <begin position="132"/>
        <end position="153"/>
    </location>
</feature>
<dbReference type="GO" id="GO:0005524">
    <property type="term" value="F:ATP binding"/>
    <property type="evidence" value="ECO:0007669"/>
    <property type="project" value="UniProtKB-KW"/>
</dbReference>
<evidence type="ECO:0000256" key="3">
    <source>
        <dbReference type="ARBA" id="ARBA00022840"/>
    </source>
</evidence>
<feature type="domain" description="Mur ligase central" evidence="6">
    <location>
        <begin position="183"/>
        <end position="371"/>
    </location>
</feature>
<dbReference type="InterPro" id="IPR013221">
    <property type="entry name" value="Mur_ligase_cen"/>
</dbReference>
<feature type="domain" description="Mur ligase C-terminal" evidence="5">
    <location>
        <begin position="393"/>
        <end position="514"/>
    </location>
</feature>
<dbReference type="PANTHER" id="PTHR43024">
    <property type="entry name" value="UDP-N-ACETYLMURAMOYL-TRIPEPTIDE--D-ALANYL-D-ALANINE LIGASE"/>
    <property type="match status" value="1"/>
</dbReference>
<reference evidence="7 8" key="1">
    <citation type="submission" date="2019-11" db="EMBL/GenBank/DDBJ databases">
        <authorList>
            <person name="Zheng R.K."/>
            <person name="Sun C.M."/>
        </authorList>
    </citation>
    <scope>NUCLEOTIDE SEQUENCE [LARGE SCALE GENOMIC DNA]</scope>
    <source>
        <strain evidence="7 8">WC007</strain>
    </source>
</reference>
<gene>
    <name evidence="7" type="ORF">GM418_25260</name>
</gene>
<evidence type="ECO:0000259" key="6">
    <source>
        <dbReference type="Pfam" id="PF08245"/>
    </source>
</evidence>
<keyword evidence="4" id="KW-0812">Transmembrane</keyword>
<keyword evidence="4" id="KW-0472">Membrane</keyword>
<feature type="transmembrane region" description="Helical" evidence="4">
    <location>
        <begin position="105"/>
        <end position="126"/>
    </location>
</feature>
<dbReference type="SUPFAM" id="SSF53623">
    <property type="entry name" value="MurD-like peptide ligases, catalytic domain"/>
    <property type="match status" value="1"/>
</dbReference>
<dbReference type="InterPro" id="IPR036565">
    <property type="entry name" value="Mur-like_cat_sf"/>
</dbReference>
<dbReference type="Pfam" id="PF08245">
    <property type="entry name" value="Mur_ligase_M"/>
    <property type="match status" value="1"/>
</dbReference>
<keyword evidence="2" id="KW-0547">Nucleotide-binding</keyword>
<dbReference type="PANTHER" id="PTHR43024:SF1">
    <property type="entry name" value="UDP-N-ACETYLMURAMOYL-TRIPEPTIDE--D-ALANYL-D-ALANINE LIGASE"/>
    <property type="match status" value="1"/>
</dbReference>
<dbReference type="InterPro" id="IPR004101">
    <property type="entry name" value="Mur_ligase_C"/>
</dbReference>
<dbReference type="InterPro" id="IPR036615">
    <property type="entry name" value="Mur_ligase_C_dom_sf"/>
</dbReference>
<dbReference type="Pfam" id="PF02875">
    <property type="entry name" value="Mur_ligase_C"/>
    <property type="match status" value="1"/>
</dbReference>
<keyword evidence="3" id="KW-0067">ATP-binding</keyword>
<feature type="transmembrane region" description="Helical" evidence="4">
    <location>
        <begin position="52"/>
        <end position="84"/>
    </location>
</feature>
<organism evidence="7 8">
    <name type="scientific">Maribellus comscasis</name>
    <dbReference type="NCBI Taxonomy" id="2681766"/>
    <lineage>
        <taxon>Bacteria</taxon>
        <taxon>Pseudomonadati</taxon>
        <taxon>Bacteroidota</taxon>
        <taxon>Bacteroidia</taxon>
        <taxon>Marinilabiliales</taxon>
        <taxon>Prolixibacteraceae</taxon>
        <taxon>Maribellus</taxon>
    </lineage>
</organism>
<keyword evidence="4" id="KW-1133">Transmembrane helix</keyword>
<proteinExistence type="predicted"/>
<accession>A0A6I6JUU0</accession>
<dbReference type="EMBL" id="CP046401">
    <property type="protein sequence ID" value="QGY46846.1"/>
    <property type="molecule type" value="Genomic_DNA"/>
</dbReference>
<sequence length="525" mass="60173">MEQIVVIVSFLALFAFIHAKLQYELHMMQLNSYRNKRYYRWLRKYLFEQKRVVELIFCIIIALVFFTKINYATVITVIVLYSFLSYSYFSKKQKKPLVYTKRAKRLYVALWILTLTPIIVTAVFLGVSEKTALIGCGIIVFSFLIIGFANIILQPVEKKINNWYYKDAQRILKQMPELLIIGITGSYGKTSTKHFLHRILSEKYNVLMTPGSFNTTMGVIRTIREYLKPTHQVFIVEMGAKQIGDIKEICDLVNPKYGILTAVGEQHLETFKTIENVQKTKFELIDSLPPDGLGILNADYEYIRNKKVDNCKTLYYSTQTTESDYSVANIKYSKKGAAFNILQKTDNIGEFETKLLGDYNLSNILASVILAGHLKVDLENISYAIKKMVPVQHRMEIKKNNNGITIIDDAFNSNPVGAKMALNVLKNIEGTRKIIITPGMIELADKQDFYNRIFGKQISDACDYVVLVGKQITQPIYEGLVETGYKTENIYIAQNFTEASQHISKFVKSGDVILYENDLPDTYEK</sequence>
<dbReference type="AlphaFoldDB" id="A0A6I6JUU0"/>
<dbReference type="GO" id="GO:0016881">
    <property type="term" value="F:acid-amino acid ligase activity"/>
    <property type="evidence" value="ECO:0007669"/>
    <property type="project" value="InterPro"/>
</dbReference>
<dbReference type="InterPro" id="IPR051046">
    <property type="entry name" value="MurCDEF_CellWall_CoF430Synth"/>
</dbReference>
<dbReference type="KEGG" id="mcos:GM418_25260"/>
<protein>
    <submittedName>
        <fullName evidence="7">UDP-N-acetylmuramoyl-tripeptide--D-alanyl-D-alanine ligase</fullName>
    </submittedName>
</protein>
<dbReference type="Proteomes" id="UP000428260">
    <property type="component" value="Chromosome"/>
</dbReference>
<evidence type="ECO:0000256" key="2">
    <source>
        <dbReference type="ARBA" id="ARBA00022741"/>
    </source>
</evidence>